<dbReference type="AlphaFoldDB" id="A0A4C1U4W7"/>
<reference evidence="1 2" key="1">
    <citation type="journal article" date="2019" name="Commun. Biol.">
        <title>The bagworm genome reveals a unique fibroin gene that provides high tensile strength.</title>
        <authorList>
            <person name="Kono N."/>
            <person name="Nakamura H."/>
            <person name="Ohtoshi R."/>
            <person name="Tomita M."/>
            <person name="Numata K."/>
            <person name="Arakawa K."/>
        </authorList>
    </citation>
    <scope>NUCLEOTIDE SEQUENCE [LARGE SCALE GENOMIC DNA]</scope>
</reference>
<comment type="caution">
    <text evidence="1">The sequence shown here is derived from an EMBL/GenBank/DDBJ whole genome shotgun (WGS) entry which is preliminary data.</text>
</comment>
<proteinExistence type="predicted"/>
<name>A0A4C1U4W7_EUMVA</name>
<organism evidence="1 2">
    <name type="scientific">Eumeta variegata</name>
    <name type="common">Bagworm moth</name>
    <name type="synonym">Eumeta japonica</name>
    <dbReference type="NCBI Taxonomy" id="151549"/>
    <lineage>
        <taxon>Eukaryota</taxon>
        <taxon>Metazoa</taxon>
        <taxon>Ecdysozoa</taxon>
        <taxon>Arthropoda</taxon>
        <taxon>Hexapoda</taxon>
        <taxon>Insecta</taxon>
        <taxon>Pterygota</taxon>
        <taxon>Neoptera</taxon>
        <taxon>Endopterygota</taxon>
        <taxon>Lepidoptera</taxon>
        <taxon>Glossata</taxon>
        <taxon>Ditrysia</taxon>
        <taxon>Tineoidea</taxon>
        <taxon>Psychidae</taxon>
        <taxon>Oiketicinae</taxon>
        <taxon>Eumeta</taxon>
    </lineage>
</organism>
<evidence type="ECO:0000313" key="1">
    <source>
        <dbReference type="EMBL" id="GBP21290.1"/>
    </source>
</evidence>
<keyword evidence="2" id="KW-1185">Reference proteome</keyword>
<evidence type="ECO:0000313" key="2">
    <source>
        <dbReference type="Proteomes" id="UP000299102"/>
    </source>
</evidence>
<dbReference type="Proteomes" id="UP000299102">
    <property type="component" value="Unassembled WGS sequence"/>
</dbReference>
<accession>A0A4C1U4W7</accession>
<dbReference type="EMBL" id="BGZK01000127">
    <property type="protein sequence ID" value="GBP21290.1"/>
    <property type="molecule type" value="Genomic_DNA"/>
</dbReference>
<gene>
    <name evidence="1" type="ORF">EVAR_11685_1</name>
</gene>
<protein>
    <submittedName>
        <fullName evidence="1">Uncharacterized protein</fullName>
    </submittedName>
</protein>
<sequence length="100" mass="11395">MCHAGQLSKLIISMLLTYTYEMVTQRLRALEPEDTGFDPEYERIDERVDNLKLNHLLRTIAMLTMIDEQLAVRVPYVAPVRAGGLPPGGRHILHSLKSCY</sequence>